<sequence length="471" mass="50611">MRHRVLCATGRALARTSIAAIVLIALVVMACVTILYVRHHQQQRDTGAVAAPRVAQAAELPREGSFLQAVRLTDLQAPGTGEFGVTIPWDDAWFLSDPTRYNSDLAYASSVLASLAYAESGYYQQGSDQPAYMELALASLGFEDVSTESYRYRSEVVDEVLSLVTQTADSAAYAIASKPIASADGAYDAELILVSVRGSYGSEWLSNLQILFEQDEHAQEADRAIADAVVRSSGADRAAGAGEDNPGYTEAAQEICDELSGRIRRAHGRGRSVKLLVVGHSRGGAIANLVGAWACDSLSTAVSDNAIVPLHAGDEVFTYTFATPGTTTDADARGGRYASIFNVLNPADIMTYLPLEAWDYERYGVDASLPSSEDESFAERYEQMSSSFADIVGSSCPVDVDADRKARALIDDLSERIASIEELKTPAGVAHAFAILAEHVDPTTMLNGHYPSVYIAWLAQERREAASDQAS</sequence>
<dbReference type="Gene3D" id="3.40.50.1820">
    <property type="entry name" value="alpha/beta hydrolase"/>
    <property type="match status" value="1"/>
</dbReference>
<evidence type="ECO:0000256" key="1">
    <source>
        <dbReference type="SAM" id="Phobius"/>
    </source>
</evidence>
<dbReference type="GO" id="GO:0006629">
    <property type="term" value="P:lipid metabolic process"/>
    <property type="evidence" value="ECO:0007669"/>
    <property type="project" value="InterPro"/>
</dbReference>
<feature type="domain" description="Fungal lipase-type" evidence="2">
    <location>
        <begin position="194"/>
        <end position="355"/>
    </location>
</feature>
<organism evidence="3 4">
    <name type="scientific">Collinsella ihumii</name>
    <dbReference type="NCBI Taxonomy" id="1720204"/>
    <lineage>
        <taxon>Bacteria</taxon>
        <taxon>Bacillati</taxon>
        <taxon>Actinomycetota</taxon>
        <taxon>Coriobacteriia</taxon>
        <taxon>Coriobacteriales</taxon>
        <taxon>Coriobacteriaceae</taxon>
        <taxon>Collinsella</taxon>
    </lineage>
</organism>
<evidence type="ECO:0000259" key="2">
    <source>
        <dbReference type="Pfam" id="PF01764"/>
    </source>
</evidence>
<dbReference type="EMBL" id="JAUEIR010000003">
    <property type="protein sequence ID" value="MDN0068913.1"/>
    <property type="molecule type" value="Genomic_DNA"/>
</dbReference>
<dbReference type="RefSeq" id="WP_289826858.1">
    <property type="nucleotide sequence ID" value="NZ_JAUEIR010000003.1"/>
</dbReference>
<dbReference type="InterPro" id="IPR002921">
    <property type="entry name" value="Fungal_lipase-type"/>
</dbReference>
<reference evidence="3" key="2">
    <citation type="submission" date="2023-08" db="EMBL/GenBank/DDBJ databases">
        <title>Identification and characterization of horizontal gene transfer across gut microbiota members of farm animals based on homology search.</title>
        <authorList>
            <person name="Schwarzerova J."/>
            <person name="Nykrynova M."/>
            <person name="Jureckova K."/>
            <person name="Cejkova D."/>
            <person name="Rychlik I."/>
        </authorList>
    </citation>
    <scope>NUCLEOTIDE SEQUENCE</scope>
    <source>
        <strain evidence="3">15_COKtk</strain>
    </source>
</reference>
<evidence type="ECO:0000313" key="4">
    <source>
        <dbReference type="Proteomes" id="UP001168505"/>
    </source>
</evidence>
<keyword evidence="1" id="KW-1133">Transmembrane helix</keyword>
<dbReference type="SUPFAM" id="SSF53474">
    <property type="entry name" value="alpha/beta-Hydrolases"/>
    <property type="match status" value="1"/>
</dbReference>
<dbReference type="Pfam" id="PF01764">
    <property type="entry name" value="Lipase_3"/>
    <property type="match status" value="1"/>
</dbReference>
<reference evidence="3" key="1">
    <citation type="submission" date="2023-06" db="EMBL/GenBank/DDBJ databases">
        <authorList>
            <person name="Zeman M."/>
            <person name="Kubasova T."/>
            <person name="Jahodarova E."/>
            <person name="Nykrynova M."/>
            <person name="Rychlik I."/>
        </authorList>
    </citation>
    <scope>NUCLEOTIDE SEQUENCE</scope>
    <source>
        <strain evidence="3">15_COKtk</strain>
    </source>
</reference>
<keyword evidence="1" id="KW-0812">Transmembrane</keyword>
<feature type="transmembrane region" description="Helical" evidence="1">
    <location>
        <begin position="12"/>
        <end position="37"/>
    </location>
</feature>
<dbReference type="PROSITE" id="PS51257">
    <property type="entry name" value="PROKAR_LIPOPROTEIN"/>
    <property type="match status" value="1"/>
</dbReference>
<proteinExistence type="predicted"/>
<keyword evidence="1" id="KW-0472">Membrane</keyword>
<protein>
    <recommendedName>
        <fullName evidence="2">Fungal lipase-type domain-containing protein</fullName>
    </recommendedName>
</protein>
<dbReference type="Proteomes" id="UP001168505">
    <property type="component" value="Unassembled WGS sequence"/>
</dbReference>
<name>A0AAW7JVP3_9ACTN</name>
<comment type="caution">
    <text evidence="3">The sequence shown here is derived from an EMBL/GenBank/DDBJ whole genome shotgun (WGS) entry which is preliminary data.</text>
</comment>
<accession>A0AAW7JVP3</accession>
<evidence type="ECO:0000313" key="3">
    <source>
        <dbReference type="EMBL" id="MDN0068913.1"/>
    </source>
</evidence>
<dbReference type="InterPro" id="IPR029058">
    <property type="entry name" value="AB_hydrolase_fold"/>
</dbReference>
<gene>
    <name evidence="3" type="ORF">QVN40_04255</name>
</gene>
<dbReference type="AlphaFoldDB" id="A0AAW7JVP3"/>